<keyword evidence="2" id="KW-1185">Reference proteome</keyword>
<evidence type="ECO:0000313" key="1">
    <source>
        <dbReference type="EMBL" id="KFM78368.1"/>
    </source>
</evidence>
<dbReference type="OMA" id="HARYNLE"/>
<protein>
    <submittedName>
        <fullName evidence="1">Neurofibromin</fullName>
    </submittedName>
</protein>
<gene>
    <name evidence="1" type="ORF">X975_17003</name>
</gene>
<accession>A0A087ULX9</accession>
<reference evidence="1 2" key="1">
    <citation type="submission" date="2013-11" db="EMBL/GenBank/DDBJ databases">
        <title>Genome sequencing of Stegodyphus mimosarum.</title>
        <authorList>
            <person name="Bechsgaard J."/>
        </authorList>
    </citation>
    <scope>NUCLEOTIDE SEQUENCE [LARGE SCALE GENOMIC DNA]</scope>
</reference>
<dbReference type="OrthoDB" id="6414460at2759"/>
<dbReference type="EMBL" id="KK120488">
    <property type="protein sequence ID" value="KFM78368.1"/>
    <property type="molecule type" value="Genomic_DNA"/>
</dbReference>
<evidence type="ECO:0000313" key="2">
    <source>
        <dbReference type="Proteomes" id="UP000054359"/>
    </source>
</evidence>
<dbReference type="Proteomes" id="UP000054359">
    <property type="component" value="Unassembled WGS sequence"/>
</dbReference>
<dbReference type="AlphaFoldDB" id="A0A087ULX9"/>
<name>A0A087ULX9_STEMI</name>
<sequence>MATQKPVEWVNSLMTRFEEQLPCRSGPQTTHSRINVEQNKESLINISKYRFSLVIAGLTKILHSVNEMRQHSQFQPEFEKNFYESQLIVLDTLERCLSGQPKETSRYDEAMNVKSLLRELCQFIDVPSENHMVVQLKNLASKVLFSLSLNNFNAVFSRISARMQELSNSNEENPDFIDIELIQ</sequence>
<feature type="non-terminal residue" evidence="1">
    <location>
        <position position="183"/>
    </location>
</feature>
<organism evidence="1 2">
    <name type="scientific">Stegodyphus mimosarum</name>
    <name type="common">African social velvet spider</name>
    <dbReference type="NCBI Taxonomy" id="407821"/>
    <lineage>
        <taxon>Eukaryota</taxon>
        <taxon>Metazoa</taxon>
        <taxon>Ecdysozoa</taxon>
        <taxon>Arthropoda</taxon>
        <taxon>Chelicerata</taxon>
        <taxon>Arachnida</taxon>
        <taxon>Araneae</taxon>
        <taxon>Araneomorphae</taxon>
        <taxon>Entelegynae</taxon>
        <taxon>Eresoidea</taxon>
        <taxon>Eresidae</taxon>
        <taxon>Stegodyphus</taxon>
    </lineage>
</organism>
<proteinExistence type="predicted"/>
<dbReference type="STRING" id="407821.A0A087ULX9"/>